<comment type="function">
    <text evidence="1">May play a role in plant defense. Probably has no oxalate oxidase activity even if the active site is conserved.</text>
</comment>
<keyword evidence="7 12" id="KW-1015">Disulfide bond</keyword>
<evidence type="ECO:0000256" key="1">
    <source>
        <dbReference type="ARBA" id="ARBA00003629"/>
    </source>
</evidence>
<dbReference type="InterPro" id="IPR011051">
    <property type="entry name" value="RmlC_Cupin_sf"/>
</dbReference>
<keyword evidence="9 10" id="KW-0464">Manganese</keyword>
<reference evidence="15 16" key="1">
    <citation type="submission" date="2021-09" db="EMBL/GenBank/DDBJ databases">
        <title>Genomic insights and catalytic innovation underlie evolution of tropane alkaloids biosynthesis.</title>
        <authorList>
            <person name="Wang Y.-J."/>
            <person name="Tian T."/>
            <person name="Huang J.-P."/>
            <person name="Huang S.-X."/>
        </authorList>
    </citation>
    <scope>NUCLEOTIDE SEQUENCE [LARGE SCALE GENOMIC DNA]</scope>
    <source>
        <strain evidence="15">KIB-2018</strain>
        <tissue evidence="15">Leaf</tissue>
    </source>
</reference>
<keyword evidence="13" id="KW-0732">Signal</keyword>
<dbReference type="PANTHER" id="PTHR31238">
    <property type="entry name" value="GERMIN-LIKE PROTEIN SUBFAMILY 3 MEMBER 3"/>
    <property type="match status" value="1"/>
</dbReference>
<protein>
    <recommendedName>
        <fullName evidence="13">Germin-like protein</fullName>
    </recommendedName>
</protein>
<dbReference type="CDD" id="cd02241">
    <property type="entry name" value="cupin_OxOx"/>
    <property type="match status" value="1"/>
</dbReference>
<feature type="binding site" evidence="11">
    <location>
        <position position="113"/>
    </location>
    <ligand>
        <name>Mn(2+)</name>
        <dbReference type="ChEBI" id="CHEBI:29035"/>
    </ligand>
</feature>
<accession>A0AAV8TYX1</accession>
<dbReference type="InterPro" id="IPR006045">
    <property type="entry name" value="Cupin_1"/>
</dbReference>
<evidence type="ECO:0000256" key="8">
    <source>
        <dbReference type="ARBA" id="ARBA00023180"/>
    </source>
</evidence>
<evidence type="ECO:0000256" key="7">
    <source>
        <dbReference type="ARBA" id="ARBA00023157"/>
    </source>
</evidence>
<evidence type="ECO:0000256" key="6">
    <source>
        <dbReference type="ARBA" id="ARBA00022723"/>
    </source>
</evidence>
<evidence type="ECO:0000256" key="3">
    <source>
        <dbReference type="ARBA" id="ARBA00007456"/>
    </source>
</evidence>
<organism evidence="15 16">
    <name type="scientific">Erythroxylum novogranatense</name>
    <dbReference type="NCBI Taxonomy" id="1862640"/>
    <lineage>
        <taxon>Eukaryota</taxon>
        <taxon>Viridiplantae</taxon>
        <taxon>Streptophyta</taxon>
        <taxon>Embryophyta</taxon>
        <taxon>Tracheophyta</taxon>
        <taxon>Spermatophyta</taxon>
        <taxon>Magnoliopsida</taxon>
        <taxon>eudicotyledons</taxon>
        <taxon>Gunneridae</taxon>
        <taxon>Pentapetalae</taxon>
        <taxon>rosids</taxon>
        <taxon>fabids</taxon>
        <taxon>Malpighiales</taxon>
        <taxon>Erythroxylaceae</taxon>
        <taxon>Erythroxylum</taxon>
    </lineage>
</organism>
<evidence type="ECO:0000313" key="16">
    <source>
        <dbReference type="Proteomes" id="UP001159364"/>
    </source>
</evidence>
<comment type="subcellular location">
    <subcellularLocation>
        <location evidence="2 13">Secreted</location>
        <location evidence="2 13">Extracellular space</location>
        <location evidence="2 13">Apoplast</location>
    </subcellularLocation>
</comment>
<comment type="caution">
    <text evidence="15">The sequence shown here is derived from an EMBL/GenBank/DDBJ whole genome shotgun (WGS) entry which is preliminary data.</text>
</comment>
<keyword evidence="16" id="KW-1185">Reference proteome</keyword>
<feature type="binding site" evidence="10">
    <location>
        <position position="115"/>
    </location>
    <ligand>
        <name>oxalate</name>
        <dbReference type="ChEBI" id="CHEBI:30623"/>
    </ligand>
</feature>
<evidence type="ECO:0000256" key="13">
    <source>
        <dbReference type="RuleBase" id="RU366015"/>
    </source>
</evidence>
<evidence type="ECO:0000259" key="14">
    <source>
        <dbReference type="SMART" id="SM00835"/>
    </source>
</evidence>
<dbReference type="AlphaFoldDB" id="A0AAV8TYX1"/>
<feature type="binding site" evidence="10">
    <location>
        <position position="110"/>
    </location>
    <ligand>
        <name>oxalate</name>
        <dbReference type="ChEBI" id="CHEBI:30623"/>
    </ligand>
</feature>
<dbReference type="InterPro" id="IPR019780">
    <property type="entry name" value="Germin_Mn-BS"/>
</dbReference>
<dbReference type="PRINTS" id="PR00325">
    <property type="entry name" value="GERMIN"/>
</dbReference>
<evidence type="ECO:0000256" key="5">
    <source>
        <dbReference type="ARBA" id="ARBA00022525"/>
    </source>
</evidence>
<feature type="domain" description="Cupin type-1" evidence="14">
    <location>
        <begin position="64"/>
        <end position="215"/>
    </location>
</feature>
<keyword evidence="8" id="KW-0325">Glycoprotein</keyword>
<evidence type="ECO:0000313" key="15">
    <source>
        <dbReference type="EMBL" id="KAJ8771736.1"/>
    </source>
</evidence>
<dbReference type="Gene3D" id="2.60.120.10">
    <property type="entry name" value="Jelly Rolls"/>
    <property type="match status" value="1"/>
</dbReference>
<feature type="binding site" evidence="11">
    <location>
        <position position="115"/>
    </location>
    <ligand>
        <name>Mn(2+)</name>
        <dbReference type="ChEBI" id="CHEBI:29035"/>
    </ligand>
</feature>
<dbReference type="Pfam" id="PF00190">
    <property type="entry name" value="Cupin_1"/>
    <property type="match status" value="1"/>
</dbReference>
<feature type="chain" id="PRO_5043087389" description="Germin-like protein" evidence="13">
    <location>
        <begin position="24"/>
        <end position="225"/>
    </location>
</feature>
<evidence type="ECO:0000256" key="4">
    <source>
        <dbReference type="ARBA" id="ARBA00022523"/>
    </source>
</evidence>
<feature type="binding site" evidence="11">
    <location>
        <position position="120"/>
    </location>
    <ligand>
        <name>Mn(2+)</name>
        <dbReference type="ChEBI" id="CHEBI:29035"/>
    </ligand>
</feature>
<dbReference type="EMBL" id="JAIWQS010000002">
    <property type="protein sequence ID" value="KAJ8771736.1"/>
    <property type="molecule type" value="Genomic_DNA"/>
</dbReference>
<feature type="binding site" evidence="10">
    <location>
        <position position="120"/>
    </location>
    <ligand>
        <name>oxalate</name>
        <dbReference type="ChEBI" id="CHEBI:30623"/>
    </ligand>
</feature>
<dbReference type="FunFam" id="2.60.120.10:FF:000005">
    <property type="entry name" value="Germin-like protein subfamily 1 member 8"/>
    <property type="match status" value="1"/>
</dbReference>
<evidence type="ECO:0000256" key="9">
    <source>
        <dbReference type="ARBA" id="ARBA00023211"/>
    </source>
</evidence>
<sequence>MKVIDFLVGFSFLVLAYSQFLVAFDPSPLQDFCVAINDTEVPVYVNGKFCKNPKYVTPEDFMFSGLNFPRNTSNQLGVNVTLLNVNQIPGLNTNGLSLARIDYSKYGGLNPPHYHPRAAEVLLVLTGKLYAGFVTTNPDHRLFSKILYPGDVIVFPFGLIHFQWNVGKTPALAIAALSSQNPGVITIANAIFGANPPIKPGVLTKAFHLDKIVVEYLQKQIWVNP</sequence>
<keyword evidence="4 13" id="KW-0052">Apoplast</keyword>
<dbReference type="InterPro" id="IPR014710">
    <property type="entry name" value="RmlC-like_jellyroll"/>
</dbReference>
<dbReference type="PROSITE" id="PS00725">
    <property type="entry name" value="GERMIN"/>
    <property type="match status" value="1"/>
</dbReference>
<keyword evidence="5 13" id="KW-0964">Secreted</keyword>
<dbReference type="Proteomes" id="UP001159364">
    <property type="component" value="Linkage Group LG02"/>
</dbReference>
<name>A0AAV8TYX1_9ROSI</name>
<dbReference type="InterPro" id="IPR001929">
    <property type="entry name" value="Germin"/>
</dbReference>
<evidence type="ECO:0000256" key="11">
    <source>
        <dbReference type="PIRSR" id="PIRSR601929-2"/>
    </source>
</evidence>
<comment type="similarity">
    <text evidence="3 13">Belongs to the germin family.</text>
</comment>
<evidence type="ECO:0000256" key="10">
    <source>
        <dbReference type="PIRSR" id="PIRSR601929-1"/>
    </source>
</evidence>
<proteinExistence type="inferred from homology"/>
<dbReference type="GO" id="GO:0030145">
    <property type="term" value="F:manganese ion binding"/>
    <property type="evidence" value="ECO:0007669"/>
    <property type="project" value="UniProtKB-UniRule"/>
</dbReference>
<dbReference type="GO" id="GO:0048046">
    <property type="term" value="C:apoplast"/>
    <property type="evidence" value="ECO:0007669"/>
    <property type="project" value="UniProtKB-SubCell"/>
</dbReference>
<gene>
    <name evidence="15" type="ORF">K2173_026913</name>
</gene>
<dbReference type="SMART" id="SM00835">
    <property type="entry name" value="Cupin_1"/>
    <property type="match status" value="1"/>
</dbReference>
<feature type="disulfide bond" evidence="12">
    <location>
        <begin position="33"/>
        <end position="50"/>
    </location>
</feature>
<feature type="binding site" evidence="11">
    <location>
        <position position="161"/>
    </location>
    <ligand>
        <name>Mn(2+)</name>
        <dbReference type="ChEBI" id="CHEBI:29035"/>
    </ligand>
</feature>
<evidence type="ECO:0000256" key="2">
    <source>
        <dbReference type="ARBA" id="ARBA00004271"/>
    </source>
</evidence>
<feature type="signal peptide" evidence="13">
    <location>
        <begin position="1"/>
        <end position="23"/>
    </location>
</feature>
<dbReference type="SUPFAM" id="SSF51182">
    <property type="entry name" value="RmlC-like cupins"/>
    <property type="match status" value="1"/>
</dbReference>
<keyword evidence="6 10" id="KW-0479">Metal-binding</keyword>
<evidence type="ECO:0000256" key="12">
    <source>
        <dbReference type="PIRSR" id="PIRSR601929-3"/>
    </source>
</evidence>